<evidence type="ECO:0000313" key="1">
    <source>
        <dbReference type="EMBL" id="CAF4549528.1"/>
    </source>
</evidence>
<protein>
    <submittedName>
        <fullName evidence="1">Uncharacterized protein</fullName>
    </submittedName>
</protein>
<proteinExistence type="predicted"/>
<evidence type="ECO:0000313" key="2">
    <source>
        <dbReference type="Proteomes" id="UP000663851"/>
    </source>
</evidence>
<organism evidence="1 2">
    <name type="scientific">Rotaria socialis</name>
    <dbReference type="NCBI Taxonomy" id="392032"/>
    <lineage>
        <taxon>Eukaryota</taxon>
        <taxon>Metazoa</taxon>
        <taxon>Spiralia</taxon>
        <taxon>Gnathifera</taxon>
        <taxon>Rotifera</taxon>
        <taxon>Eurotatoria</taxon>
        <taxon>Bdelloidea</taxon>
        <taxon>Philodinida</taxon>
        <taxon>Philodinidae</taxon>
        <taxon>Rotaria</taxon>
    </lineage>
</organism>
<gene>
    <name evidence="1" type="ORF">HFQ381_LOCUS30795</name>
</gene>
<dbReference type="GO" id="GO:0020037">
    <property type="term" value="F:heme binding"/>
    <property type="evidence" value="ECO:0007669"/>
    <property type="project" value="InterPro"/>
</dbReference>
<dbReference type="Proteomes" id="UP000663851">
    <property type="component" value="Unassembled WGS sequence"/>
</dbReference>
<feature type="non-terminal residue" evidence="1">
    <location>
        <position position="1"/>
    </location>
</feature>
<dbReference type="EMBL" id="CAJOBO010005717">
    <property type="protein sequence ID" value="CAF4549528.1"/>
    <property type="molecule type" value="Genomic_DNA"/>
</dbReference>
<dbReference type="SUPFAM" id="SSF56634">
    <property type="entry name" value="Heme-dependent catalase-like"/>
    <property type="match status" value="1"/>
</dbReference>
<sequence length="110" mass="12892">KKTPFMVEFSTATYRRQCSDSARSSRSIAMKIHTDEEEYNIFSVNFLETLNEASKFILVVLQNMLANTLFRFDHSAYVDKGESCDVKWEIQFMDKNRKVTDFDLLVETKT</sequence>
<name>A0A820YG18_9BILA</name>
<dbReference type="InterPro" id="IPR020835">
    <property type="entry name" value="Catalase_sf"/>
</dbReference>
<dbReference type="Gene3D" id="2.40.180.10">
    <property type="entry name" value="Catalase core domain"/>
    <property type="match status" value="1"/>
</dbReference>
<accession>A0A820YG18</accession>
<reference evidence="1" key="1">
    <citation type="submission" date="2021-02" db="EMBL/GenBank/DDBJ databases">
        <authorList>
            <person name="Nowell W R."/>
        </authorList>
    </citation>
    <scope>NUCLEOTIDE SEQUENCE</scope>
</reference>
<comment type="caution">
    <text evidence="1">The sequence shown here is derived from an EMBL/GenBank/DDBJ whole genome shotgun (WGS) entry which is preliminary data.</text>
</comment>
<dbReference type="AlphaFoldDB" id="A0A820YG18"/>